<dbReference type="Gene3D" id="3.30.160.20">
    <property type="match status" value="1"/>
</dbReference>
<dbReference type="PROSITE" id="PS50137">
    <property type="entry name" value="DS_RBD"/>
    <property type="match status" value="1"/>
</dbReference>
<dbReference type="SMART" id="SM00358">
    <property type="entry name" value="DSRM"/>
    <property type="match status" value="1"/>
</dbReference>
<dbReference type="InterPro" id="IPR000999">
    <property type="entry name" value="RNase_III_dom"/>
</dbReference>
<evidence type="ECO:0000256" key="9">
    <source>
        <dbReference type="ARBA" id="ARBA00022722"/>
    </source>
</evidence>
<dbReference type="GO" id="GO:0046872">
    <property type="term" value="F:metal ion binding"/>
    <property type="evidence" value="ECO:0007669"/>
    <property type="project" value="UniProtKB-KW"/>
</dbReference>
<comment type="function">
    <text evidence="16">Digests double-stranded RNA. Involved in the processing of primary rRNA transcript to yield the immediate precursors to the large and small rRNAs (23S and 16S). Also processes some mRNAs, and tRNAs when they are encoded in the rRNA operon.</text>
</comment>
<dbReference type="PATRIC" id="fig|1114965.3.peg.1419"/>
<comment type="subunit">
    <text evidence="4 17">Homodimer.</text>
</comment>
<dbReference type="KEGG" id="scf:Spaf_1476"/>
<evidence type="ECO:0000259" key="19">
    <source>
        <dbReference type="PROSITE" id="PS50137"/>
    </source>
</evidence>
<dbReference type="Pfam" id="PF00035">
    <property type="entry name" value="dsrm"/>
    <property type="match status" value="1"/>
</dbReference>
<evidence type="ECO:0000256" key="17">
    <source>
        <dbReference type="HAMAP-Rule" id="MF_00104"/>
    </source>
</evidence>
<dbReference type="AlphaFoldDB" id="I1ZN23"/>
<dbReference type="GO" id="GO:0008033">
    <property type="term" value="P:tRNA processing"/>
    <property type="evidence" value="ECO:0007669"/>
    <property type="project" value="UniProtKB-KW"/>
</dbReference>
<gene>
    <name evidence="17" type="primary">rnc</name>
    <name evidence="21" type="ORF">Spaf_1476</name>
</gene>
<dbReference type="GO" id="GO:0003725">
    <property type="term" value="F:double-stranded RNA binding"/>
    <property type="evidence" value="ECO:0007669"/>
    <property type="project" value="TreeGrafter"/>
</dbReference>
<evidence type="ECO:0000256" key="15">
    <source>
        <dbReference type="ARBA" id="ARBA00022884"/>
    </source>
</evidence>
<dbReference type="InterPro" id="IPR011907">
    <property type="entry name" value="RNase_III"/>
</dbReference>
<keyword evidence="6 17" id="KW-0698">rRNA processing</keyword>
<keyword evidence="11 17" id="KW-0699">rRNA-binding</keyword>
<comment type="function">
    <text evidence="17">Digests double-stranded RNA. Involved in the processing of primary rRNA transcript to yield the immediate precursors to the large and small rRNAs (23S and 16S). Processes some mRNAs, and tRNAs when they are encoded in the rRNA operon. Processes pre-crRNA and tracrRNA of type II CRISPR loci if present in the organism.</text>
</comment>
<dbReference type="SUPFAM" id="SSF69065">
    <property type="entry name" value="RNase III domain-like"/>
    <property type="match status" value="1"/>
</dbReference>
<dbReference type="SUPFAM" id="SSF54768">
    <property type="entry name" value="dsRNA-binding domain-like"/>
    <property type="match status" value="1"/>
</dbReference>
<feature type="active site" evidence="17">
    <location>
        <position position="144"/>
    </location>
</feature>
<dbReference type="FunFam" id="3.30.160.20:FF:000003">
    <property type="entry name" value="Ribonuclease 3"/>
    <property type="match status" value="1"/>
</dbReference>
<evidence type="ECO:0000256" key="1">
    <source>
        <dbReference type="ARBA" id="ARBA00000109"/>
    </source>
</evidence>
<comment type="cofactor">
    <cofactor evidence="17">
        <name>Mg(2+)</name>
        <dbReference type="ChEBI" id="CHEBI:18420"/>
    </cofactor>
</comment>
<sequence>MRSCFFFGILKSINLLESRLPMEKLQTLLSERFQIVFSDSSLLDTAFTHTSYANEHRLLKISHNERLEFLGDAVLQLVISEYLYKEHPNRPEGDLSKFRSMIVREESLAGFSRDCQFDRYIKLGKGEEKSGGRDRDTILGDLFEAFLGALLLDQGVEAVKRFIYQVMIPKVETGQFSQVIDYKTRLQELLQVHGDVEIQYQVVSESGPAHAKEFEVEVFVNGQTMGHGHGRSKKLAEQEAARNAVETRNDSPCI</sequence>
<organism evidence="21 22">
    <name type="scientific">Streptococcus parasanguinis FW213</name>
    <dbReference type="NCBI Taxonomy" id="1114965"/>
    <lineage>
        <taxon>Bacteria</taxon>
        <taxon>Bacillati</taxon>
        <taxon>Bacillota</taxon>
        <taxon>Bacilli</taxon>
        <taxon>Lactobacillales</taxon>
        <taxon>Streptococcaceae</taxon>
        <taxon>Streptococcus</taxon>
    </lineage>
</organism>
<proteinExistence type="inferred from homology"/>
<dbReference type="Gene3D" id="1.10.1520.10">
    <property type="entry name" value="Ribonuclease III domain"/>
    <property type="match status" value="1"/>
</dbReference>
<feature type="active site" evidence="17">
    <location>
        <position position="72"/>
    </location>
</feature>
<dbReference type="GO" id="GO:0019843">
    <property type="term" value="F:rRNA binding"/>
    <property type="evidence" value="ECO:0007669"/>
    <property type="project" value="UniProtKB-KW"/>
</dbReference>
<dbReference type="GO" id="GO:0004525">
    <property type="term" value="F:ribonuclease III activity"/>
    <property type="evidence" value="ECO:0007669"/>
    <property type="project" value="UniProtKB-UniRule"/>
</dbReference>
<evidence type="ECO:0000256" key="14">
    <source>
        <dbReference type="ARBA" id="ARBA00022842"/>
    </source>
</evidence>
<dbReference type="GO" id="GO:0005737">
    <property type="term" value="C:cytoplasm"/>
    <property type="evidence" value="ECO:0007669"/>
    <property type="project" value="UniProtKB-SubCell"/>
</dbReference>
<keyword evidence="9 17" id="KW-0540">Nuclease</keyword>
<dbReference type="EMBL" id="CP003122">
    <property type="protein sequence ID" value="AFJ26447.1"/>
    <property type="molecule type" value="Genomic_DNA"/>
</dbReference>
<keyword evidence="13 17" id="KW-0378">Hydrolase</keyword>
<evidence type="ECO:0000256" key="2">
    <source>
        <dbReference type="ARBA" id="ARBA00004496"/>
    </source>
</evidence>
<dbReference type="eggNOG" id="COG0571">
    <property type="taxonomic scope" value="Bacteria"/>
</dbReference>
<keyword evidence="5 17" id="KW-0963">Cytoplasm</keyword>
<evidence type="ECO:0000256" key="18">
    <source>
        <dbReference type="SAM" id="MobiDB-lite"/>
    </source>
</evidence>
<dbReference type="PANTHER" id="PTHR11207:SF0">
    <property type="entry name" value="RIBONUCLEASE 3"/>
    <property type="match status" value="1"/>
</dbReference>
<dbReference type="SMART" id="SM00535">
    <property type="entry name" value="RIBOc"/>
    <property type="match status" value="1"/>
</dbReference>
<comment type="subcellular location">
    <subcellularLocation>
        <location evidence="2 17">Cytoplasm</location>
    </subcellularLocation>
</comment>
<dbReference type="EC" id="3.1.26.3" evidence="17"/>
<keyword evidence="10 17" id="KW-0479">Metal-binding</keyword>
<feature type="binding site" evidence="17">
    <location>
        <position position="68"/>
    </location>
    <ligand>
        <name>Mg(2+)</name>
        <dbReference type="ChEBI" id="CHEBI:18420"/>
    </ligand>
</feature>
<dbReference type="InterPro" id="IPR014720">
    <property type="entry name" value="dsRBD_dom"/>
</dbReference>
<evidence type="ECO:0000256" key="16">
    <source>
        <dbReference type="ARBA" id="ARBA00053741"/>
    </source>
</evidence>
<keyword evidence="7 17" id="KW-0507">mRNA processing</keyword>
<dbReference type="Pfam" id="PF14622">
    <property type="entry name" value="Ribonucleas_3_3"/>
    <property type="match status" value="1"/>
</dbReference>
<evidence type="ECO:0000256" key="3">
    <source>
        <dbReference type="ARBA" id="ARBA00010183"/>
    </source>
</evidence>
<dbReference type="Proteomes" id="UP000002865">
    <property type="component" value="Chromosome"/>
</dbReference>
<evidence type="ECO:0000259" key="20">
    <source>
        <dbReference type="PROSITE" id="PS50142"/>
    </source>
</evidence>
<evidence type="ECO:0000256" key="8">
    <source>
        <dbReference type="ARBA" id="ARBA00022694"/>
    </source>
</evidence>
<evidence type="ECO:0000256" key="4">
    <source>
        <dbReference type="ARBA" id="ARBA00011738"/>
    </source>
</evidence>
<comment type="similarity">
    <text evidence="3">Belongs to the ribonuclease III family.</text>
</comment>
<protein>
    <recommendedName>
        <fullName evidence="17">Ribonuclease 3</fullName>
        <ecNumber evidence="17">3.1.26.3</ecNumber>
    </recommendedName>
    <alternativeName>
        <fullName evidence="17">Ribonuclease III</fullName>
        <shortName evidence="17">RNase III</shortName>
    </alternativeName>
</protein>
<evidence type="ECO:0000256" key="7">
    <source>
        <dbReference type="ARBA" id="ARBA00022664"/>
    </source>
</evidence>
<evidence type="ECO:0000256" key="10">
    <source>
        <dbReference type="ARBA" id="ARBA00022723"/>
    </source>
</evidence>
<feature type="domain" description="RNase III" evidence="20">
    <location>
        <begin position="26"/>
        <end position="155"/>
    </location>
</feature>
<keyword evidence="8 17" id="KW-0819">tRNA processing</keyword>
<evidence type="ECO:0000256" key="13">
    <source>
        <dbReference type="ARBA" id="ARBA00022801"/>
    </source>
</evidence>
<dbReference type="PaxDb" id="1114965-Spaf_1476"/>
<evidence type="ECO:0000256" key="6">
    <source>
        <dbReference type="ARBA" id="ARBA00022552"/>
    </source>
</evidence>
<feature type="domain" description="DRBM" evidence="19">
    <location>
        <begin position="181"/>
        <end position="250"/>
    </location>
</feature>
<dbReference type="PANTHER" id="PTHR11207">
    <property type="entry name" value="RIBONUCLEASE III"/>
    <property type="match status" value="1"/>
</dbReference>
<dbReference type="GO" id="GO:0006397">
    <property type="term" value="P:mRNA processing"/>
    <property type="evidence" value="ECO:0007669"/>
    <property type="project" value="UniProtKB-UniRule"/>
</dbReference>
<reference evidence="21 22" key="1">
    <citation type="journal article" date="2012" name="PLoS ONE">
        <title>Complete Genome and Transcriptomes of Streptococcus parasanguinis FW213: Phylogenic Relations and Potential Virulence Mechanisms.</title>
        <authorList>
            <person name="Geng J."/>
            <person name="Chiu C.H."/>
            <person name="Tang P."/>
            <person name="Chen Y."/>
            <person name="Shieh H.R."/>
            <person name="Hu S."/>
            <person name="Chen Y.Y."/>
        </authorList>
    </citation>
    <scope>NUCLEOTIDE SEQUENCE [LARGE SCALE GENOMIC DNA]</scope>
    <source>
        <strain evidence="21 22">FW213</strain>
    </source>
</reference>
<evidence type="ECO:0000313" key="21">
    <source>
        <dbReference type="EMBL" id="AFJ26447.1"/>
    </source>
</evidence>
<evidence type="ECO:0000256" key="5">
    <source>
        <dbReference type="ARBA" id="ARBA00022490"/>
    </source>
</evidence>
<dbReference type="NCBIfam" id="TIGR02191">
    <property type="entry name" value="RNaseIII"/>
    <property type="match status" value="1"/>
</dbReference>
<feature type="region of interest" description="Disordered" evidence="18">
    <location>
        <begin position="225"/>
        <end position="254"/>
    </location>
</feature>
<dbReference type="STRING" id="1114965.Spaf_1476"/>
<dbReference type="PROSITE" id="PS00517">
    <property type="entry name" value="RNASE_3_1"/>
    <property type="match status" value="1"/>
</dbReference>
<feature type="binding site" evidence="17">
    <location>
        <position position="141"/>
    </location>
    <ligand>
        <name>Mg(2+)</name>
        <dbReference type="ChEBI" id="CHEBI:18420"/>
    </ligand>
</feature>
<dbReference type="GO" id="GO:0006364">
    <property type="term" value="P:rRNA processing"/>
    <property type="evidence" value="ECO:0007669"/>
    <property type="project" value="UniProtKB-UniRule"/>
</dbReference>
<dbReference type="CDD" id="cd10845">
    <property type="entry name" value="DSRM_RNAse_III_family"/>
    <property type="match status" value="1"/>
</dbReference>
<dbReference type="HOGENOM" id="CLU_000907_1_3_9"/>
<dbReference type="FunFam" id="1.10.1520.10:FF:000001">
    <property type="entry name" value="Ribonuclease 3"/>
    <property type="match status" value="1"/>
</dbReference>
<feature type="compositionally biased region" description="Basic and acidic residues" evidence="18">
    <location>
        <begin position="234"/>
        <end position="254"/>
    </location>
</feature>
<dbReference type="HAMAP" id="MF_00104">
    <property type="entry name" value="RNase_III"/>
    <property type="match status" value="1"/>
</dbReference>
<dbReference type="GO" id="GO:0042802">
    <property type="term" value="F:identical protein binding"/>
    <property type="evidence" value="ECO:0007669"/>
    <property type="project" value="UniProtKB-ARBA"/>
</dbReference>
<dbReference type="PROSITE" id="PS50142">
    <property type="entry name" value="RNASE_3_2"/>
    <property type="match status" value="1"/>
</dbReference>
<name>I1ZN23_STRPA</name>
<feature type="binding site" evidence="17">
    <location>
        <position position="144"/>
    </location>
    <ligand>
        <name>Mg(2+)</name>
        <dbReference type="ChEBI" id="CHEBI:18420"/>
    </ligand>
</feature>
<dbReference type="GO" id="GO:0010468">
    <property type="term" value="P:regulation of gene expression"/>
    <property type="evidence" value="ECO:0007669"/>
    <property type="project" value="TreeGrafter"/>
</dbReference>
<evidence type="ECO:0000256" key="11">
    <source>
        <dbReference type="ARBA" id="ARBA00022730"/>
    </source>
</evidence>
<comment type="catalytic activity">
    <reaction evidence="1 17">
        <text>Endonucleolytic cleavage to 5'-phosphomonoester.</text>
        <dbReference type="EC" id="3.1.26.3"/>
    </reaction>
</comment>
<evidence type="ECO:0000256" key="12">
    <source>
        <dbReference type="ARBA" id="ARBA00022759"/>
    </source>
</evidence>
<keyword evidence="12 17" id="KW-0255">Endonuclease</keyword>
<evidence type="ECO:0000313" key="22">
    <source>
        <dbReference type="Proteomes" id="UP000002865"/>
    </source>
</evidence>
<accession>I1ZN23</accession>
<dbReference type="CDD" id="cd00593">
    <property type="entry name" value="RIBOc"/>
    <property type="match status" value="1"/>
</dbReference>
<dbReference type="InterPro" id="IPR036389">
    <property type="entry name" value="RNase_III_sf"/>
</dbReference>
<keyword evidence="14 17" id="KW-0460">Magnesium</keyword>
<keyword evidence="15 17" id="KW-0694">RNA-binding</keyword>